<reference evidence="2 3" key="1">
    <citation type="journal article" date="2014" name="Genome Announc.">
        <title>Draft Genome Sequence of the Agar-Degrading Bacterium Catenovulum sp. Strain DS-2, Isolated from Intestines of Haliotis diversicolor.</title>
        <authorList>
            <person name="Shan D."/>
            <person name="Li X."/>
            <person name="Gu Z."/>
            <person name="Wei G."/>
            <person name="Gao Z."/>
            <person name="Shao Z."/>
        </authorList>
    </citation>
    <scope>NUCLEOTIDE SEQUENCE [LARGE SCALE GENOMIC DNA]</scope>
    <source>
        <strain evidence="2 3">DS-2</strain>
    </source>
</reference>
<evidence type="ECO:0000313" key="2">
    <source>
        <dbReference type="EMBL" id="EWH09195.1"/>
    </source>
</evidence>
<dbReference type="InterPro" id="IPR005122">
    <property type="entry name" value="Uracil-DNA_glycosylase-like"/>
</dbReference>
<dbReference type="OrthoDB" id="9799921at2"/>
<dbReference type="Pfam" id="PF03167">
    <property type="entry name" value="UDG"/>
    <property type="match status" value="1"/>
</dbReference>
<dbReference type="Gene3D" id="3.40.470.10">
    <property type="entry name" value="Uracil-DNA glycosylase-like domain"/>
    <property type="match status" value="1"/>
</dbReference>
<feature type="domain" description="Uracil-DNA glycosylase-like" evidence="1">
    <location>
        <begin position="2"/>
        <end position="141"/>
    </location>
</feature>
<dbReference type="Proteomes" id="UP000019276">
    <property type="component" value="Unassembled WGS sequence"/>
</dbReference>
<dbReference type="NCBIfam" id="TIGR04274">
    <property type="entry name" value="hypoxanDNAglyco"/>
    <property type="match status" value="1"/>
</dbReference>
<dbReference type="EMBL" id="ARZY01000027">
    <property type="protein sequence ID" value="EWH09195.1"/>
    <property type="molecule type" value="Genomic_DNA"/>
</dbReference>
<sequence>MPGQVSLSQVQYYAHPRNSFWPIMQNYFSFNPSNSYQQNVVQLNTSGLGLWDVIAHCQRQGSLDSSIVAASIQTNAFTQLFSQYSQIQHVFLNGQKAAQLFEKKVLKQLQPEINLSIYKLPSTSPANATMTFAEKQQAWHQALSDANF</sequence>
<dbReference type="SUPFAM" id="SSF52141">
    <property type="entry name" value="Uracil-DNA glycosylase-like"/>
    <property type="match status" value="1"/>
</dbReference>
<gene>
    <name evidence="2" type="ORF">DS2_13579</name>
</gene>
<name>W7QV78_9ALTE</name>
<dbReference type="STRING" id="1328313.DS2_13579"/>
<organism evidence="2 3">
    <name type="scientific">Catenovulum agarivorans DS-2</name>
    <dbReference type="NCBI Taxonomy" id="1328313"/>
    <lineage>
        <taxon>Bacteria</taxon>
        <taxon>Pseudomonadati</taxon>
        <taxon>Pseudomonadota</taxon>
        <taxon>Gammaproteobacteria</taxon>
        <taxon>Alteromonadales</taxon>
        <taxon>Alteromonadaceae</taxon>
        <taxon>Catenovulum</taxon>
    </lineage>
</organism>
<dbReference type="InterPro" id="IPR036895">
    <property type="entry name" value="Uracil-DNA_glycosylase-like_sf"/>
</dbReference>
<proteinExistence type="predicted"/>
<dbReference type="AlphaFoldDB" id="W7QV78"/>
<keyword evidence="3" id="KW-1185">Reference proteome</keyword>
<protein>
    <submittedName>
        <fullName evidence="2">T/U mismatch-specific DNA glycosylase</fullName>
    </submittedName>
</protein>
<comment type="caution">
    <text evidence="2">The sequence shown here is derived from an EMBL/GenBank/DDBJ whole genome shotgun (WGS) entry which is preliminary data.</text>
</comment>
<dbReference type="eggNOG" id="COG3663">
    <property type="taxonomic scope" value="Bacteria"/>
</dbReference>
<evidence type="ECO:0000259" key="1">
    <source>
        <dbReference type="Pfam" id="PF03167"/>
    </source>
</evidence>
<accession>W7QV78</accession>
<evidence type="ECO:0000313" key="3">
    <source>
        <dbReference type="Proteomes" id="UP000019276"/>
    </source>
</evidence>
<dbReference type="InterPro" id="IPR026353">
    <property type="entry name" value="Hypoxan-DNA_Glyclase"/>
</dbReference>
<dbReference type="CDD" id="cd10032">
    <property type="entry name" value="UDG-F6_HDG"/>
    <property type="match status" value="1"/>
</dbReference>